<gene>
    <name evidence="3" type="ORF">GCM10023257_01970</name>
</gene>
<dbReference type="RefSeq" id="WP_226029447.1">
    <property type="nucleotide sequence ID" value="NZ_BAABIV010000001.1"/>
</dbReference>
<evidence type="ECO:0000256" key="1">
    <source>
        <dbReference type="SAM" id="MobiDB-lite"/>
    </source>
</evidence>
<feature type="transmembrane region" description="Helical" evidence="2">
    <location>
        <begin position="105"/>
        <end position="122"/>
    </location>
</feature>
<feature type="transmembrane region" description="Helical" evidence="2">
    <location>
        <begin position="127"/>
        <end position="146"/>
    </location>
</feature>
<feature type="transmembrane region" description="Helical" evidence="2">
    <location>
        <begin position="152"/>
        <end position="169"/>
    </location>
</feature>
<protein>
    <submittedName>
        <fullName evidence="3">Uncharacterized protein</fullName>
    </submittedName>
</protein>
<dbReference type="EMBL" id="BAABIV010000001">
    <property type="protein sequence ID" value="GAA4969852.1"/>
    <property type="molecule type" value="Genomic_DNA"/>
</dbReference>
<keyword evidence="4" id="KW-1185">Reference proteome</keyword>
<name>A0ABP9HFK2_9ACTN</name>
<accession>A0ABP9HFK2</accession>
<sequence length="548" mass="58381">MTEPPHGAPDRPKAGHPGPGPDGARYPGPDPDEAGHPQPDPDEARYSQPNADKAGHPGPDPDEAGHPQPDPDKARYPQPDPGEVWGPGPEYGRVASREPGVADPLAVAVGNASLLGVGYLVLGRRALFWAAAVVTVSLLWLTYTRAETWCELLVVLWWAAAVGHGWWLARRRQAAGPRRRQRLLALTLTVPVLAAAGWVRSDAQGIADDVAEARADGDCGAAVAAQDGVAFRHRLVAAPAAARGDAVVDACERLDTAGGYLSAGLTGDLDSLETGFRRLGAVLGESGNERTVRAALDRFLGRLPTDDGCLTVSIADWLREHAPGPRGLTGPASATAARTAPQALMDCADGFMFTEDWADARERYQRLLDEYPDDTHADAARKGVRKAGLAIELDRISELITAADSMGSGYCRKPAKYSQAPAYRKGRTSAVFVGDTEYTDKLPEEWRTDTAHASLVVCTGEAEAGDVVETCQYRDHNGRIGSVRFNKLAVRVKGYALRTGKLVVDRTVQLGGESCPGVLRYFGALPSRMAVTPSNGDVREAFGPVVGR</sequence>
<evidence type="ECO:0000256" key="2">
    <source>
        <dbReference type="SAM" id="Phobius"/>
    </source>
</evidence>
<comment type="caution">
    <text evidence="3">The sequence shown here is derived from an EMBL/GenBank/DDBJ whole genome shotgun (WGS) entry which is preliminary data.</text>
</comment>
<feature type="region of interest" description="Disordered" evidence="1">
    <location>
        <begin position="1"/>
        <end position="96"/>
    </location>
</feature>
<evidence type="ECO:0000313" key="3">
    <source>
        <dbReference type="EMBL" id="GAA4969852.1"/>
    </source>
</evidence>
<proteinExistence type="predicted"/>
<dbReference type="Proteomes" id="UP001500610">
    <property type="component" value="Unassembled WGS sequence"/>
</dbReference>
<keyword evidence="2" id="KW-0472">Membrane</keyword>
<dbReference type="InterPro" id="IPR011990">
    <property type="entry name" value="TPR-like_helical_dom_sf"/>
</dbReference>
<feature type="transmembrane region" description="Helical" evidence="2">
    <location>
        <begin position="181"/>
        <end position="199"/>
    </location>
</feature>
<keyword evidence="2" id="KW-1133">Transmembrane helix</keyword>
<dbReference type="Gene3D" id="1.25.40.10">
    <property type="entry name" value="Tetratricopeptide repeat domain"/>
    <property type="match status" value="1"/>
</dbReference>
<evidence type="ECO:0000313" key="4">
    <source>
        <dbReference type="Proteomes" id="UP001500610"/>
    </source>
</evidence>
<reference evidence="4" key="1">
    <citation type="journal article" date="2019" name="Int. J. Syst. Evol. Microbiol.">
        <title>The Global Catalogue of Microorganisms (GCM) 10K type strain sequencing project: providing services to taxonomists for standard genome sequencing and annotation.</title>
        <authorList>
            <consortium name="The Broad Institute Genomics Platform"/>
            <consortium name="The Broad Institute Genome Sequencing Center for Infectious Disease"/>
            <person name="Wu L."/>
            <person name="Ma J."/>
        </authorList>
    </citation>
    <scope>NUCLEOTIDE SEQUENCE [LARGE SCALE GENOMIC DNA]</scope>
    <source>
        <strain evidence="4">JCM 17657</strain>
    </source>
</reference>
<feature type="compositionally biased region" description="Basic and acidic residues" evidence="1">
    <location>
        <begin position="63"/>
        <end position="75"/>
    </location>
</feature>
<organism evidence="3 4">
    <name type="scientific">Streptomyces hyderabadensis</name>
    <dbReference type="NCBI Taxonomy" id="598549"/>
    <lineage>
        <taxon>Bacteria</taxon>
        <taxon>Bacillati</taxon>
        <taxon>Actinomycetota</taxon>
        <taxon>Actinomycetes</taxon>
        <taxon>Kitasatosporales</taxon>
        <taxon>Streptomycetaceae</taxon>
        <taxon>Streptomyces</taxon>
    </lineage>
</organism>
<keyword evidence="2" id="KW-0812">Transmembrane</keyword>